<organism evidence="5 6">
    <name type="scientific">Gordonia caeni</name>
    <dbReference type="NCBI Taxonomy" id="1007097"/>
    <lineage>
        <taxon>Bacteria</taxon>
        <taxon>Bacillati</taxon>
        <taxon>Actinomycetota</taxon>
        <taxon>Actinomycetes</taxon>
        <taxon>Mycobacteriales</taxon>
        <taxon>Gordoniaceae</taxon>
        <taxon>Gordonia</taxon>
    </lineage>
</organism>
<dbReference type="InterPro" id="IPR000524">
    <property type="entry name" value="Tscrpt_reg_HTH_GntR"/>
</dbReference>
<keyword evidence="2" id="KW-0238">DNA-binding</keyword>
<dbReference type="Gene3D" id="3.40.1410.10">
    <property type="entry name" value="Chorismate lyase-like"/>
    <property type="match status" value="1"/>
</dbReference>
<dbReference type="SMART" id="SM00866">
    <property type="entry name" value="UTRA"/>
    <property type="match status" value="1"/>
</dbReference>
<feature type="domain" description="HTH gntR-type" evidence="4">
    <location>
        <begin position="8"/>
        <end position="78"/>
    </location>
</feature>
<sequence length="252" mass="27860">MPKTSDPTRRRRADDARVVADVLRRGIDRGERTGALDEQRLAAEFSVSRNAVRDALALLCAQGQIDRAPRVGTHVVRRKAEHGIDALRGLKETLVEHGRVRNEVRVATLVRSPAAVARRLALDPGAEVVYIERLRFLDDEPVSLDLTYLAPDVGVPILEHDLENTDVFTLLERVSGRRLHSAEQSVEAAGADPHSAANLDVPAGTALLLIERLTRLGPEARPVDLEYLRMRSDRITLHATALRDTHPNGESR</sequence>
<dbReference type="SUPFAM" id="SSF64288">
    <property type="entry name" value="Chorismate lyase-like"/>
    <property type="match status" value="1"/>
</dbReference>
<reference evidence="6" key="1">
    <citation type="journal article" date="2019" name="Int. J. Syst. Evol. Microbiol.">
        <title>The Global Catalogue of Microorganisms (GCM) 10K type strain sequencing project: providing services to taxonomists for standard genome sequencing and annotation.</title>
        <authorList>
            <consortium name="The Broad Institute Genomics Platform"/>
            <consortium name="The Broad Institute Genome Sequencing Center for Infectious Disease"/>
            <person name="Wu L."/>
            <person name="Ma J."/>
        </authorList>
    </citation>
    <scope>NUCLEOTIDE SEQUENCE [LARGE SCALE GENOMIC DNA]</scope>
    <source>
        <strain evidence="6">JCM 16923</strain>
    </source>
</reference>
<dbReference type="SMART" id="SM00345">
    <property type="entry name" value="HTH_GNTR"/>
    <property type="match status" value="1"/>
</dbReference>
<evidence type="ECO:0000313" key="5">
    <source>
        <dbReference type="EMBL" id="GAA3956053.1"/>
    </source>
</evidence>
<accession>A0ABP7NXC2</accession>
<keyword evidence="1" id="KW-0805">Transcription regulation</keyword>
<comment type="caution">
    <text evidence="5">The sequence shown here is derived from an EMBL/GenBank/DDBJ whole genome shotgun (WGS) entry which is preliminary data.</text>
</comment>
<evidence type="ECO:0000259" key="4">
    <source>
        <dbReference type="PROSITE" id="PS50949"/>
    </source>
</evidence>
<dbReference type="PANTHER" id="PTHR44846">
    <property type="entry name" value="MANNOSYL-D-GLYCERATE TRANSPORT/METABOLISM SYSTEM REPRESSOR MNGR-RELATED"/>
    <property type="match status" value="1"/>
</dbReference>
<proteinExistence type="predicted"/>
<gene>
    <name evidence="5" type="ORF">GCM10022231_13520</name>
</gene>
<dbReference type="PROSITE" id="PS50949">
    <property type="entry name" value="HTH_GNTR"/>
    <property type="match status" value="1"/>
</dbReference>
<dbReference type="PANTHER" id="PTHR44846:SF17">
    <property type="entry name" value="GNTR-FAMILY TRANSCRIPTIONAL REGULATOR"/>
    <property type="match status" value="1"/>
</dbReference>
<dbReference type="Pfam" id="PF00392">
    <property type="entry name" value="GntR"/>
    <property type="match status" value="1"/>
</dbReference>
<dbReference type="InterPro" id="IPR036388">
    <property type="entry name" value="WH-like_DNA-bd_sf"/>
</dbReference>
<dbReference type="InterPro" id="IPR050679">
    <property type="entry name" value="Bact_HTH_transcr_reg"/>
</dbReference>
<dbReference type="SUPFAM" id="SSF46785">
    <property type="entry name" value="Winged helix' DNA-binding domain"/>
    <property type="match status" value="1"/>
</dbReference>
<evidence type="ECO:0000313" key="6">
    <source>
        <dbReference type="Proteomes" id="UP001418444"/>
    </source>
</evidence>
<dbReference type="Pfam" id="PF07702">
    <property type="entry name" value="UTRA"/>
    <property type="match status" value="1"/>
</dbReference>
<evidence type="ECO:0000256" key="1">
    <source>
        <dbReference type="ARBA" id="ARBA00023015"/>
    </source>
</evidence>
<dbReference type="InterPro" id="IPR036390">
    <property type="entry name" value="WH_DNA-bd_sf"/>
</dbReference>
<dbReference type="InterPro" id="IPR011663">
    <property type="entry name" value="UTRA"/>
</dbReference>
<dbReference type="Proteomes" id="UP001418444">
    <property type="component" value="Unassembled WGS sequence"/>
</dbReference>
<dbReference type="Gene3D" id="1.10.10.10">
    <property type="entry name" value="Winged helix-like DNA-binding domain superfamily/Winged helix DNA-binding domain"/>
    <property type="match status" value="1"/>
</dbReference>
<keyword evidence="6" id="KW-1185">Reference proteome</keyword>
<dbReference type="EMBL" id="BAAAZW010000003">
    <property type="protein sequence ID" value="GAA3956053.1"/>
    <property type="molecule type" value="Genomic_DNA"/>
</dbReference>
<dbReference type="RefSeq" id="WP_344781930.1">
    <property type="nucleotide sequence ID" value="NZ_BAAAZW010000003.1"/>
</dbReference>
<dbReference type="InterPro" id="IPR028978">
    <property type="entry name" value="Chorismate_lyase_/UTRA_dom_sf"/>
</dbReference>
<protein>
    <submittedName>
        <fullName evidence="5">GntR family transcriptional regulator</fullName>
    </submittedName>
</protein>
<name>A0ABP7NXC2_9ACTN</name>
<evidence type="ECO:0000256" key="2">
    <source>
        <dbReference type="ARBA" id="ARBA00023125"/>
    </source>
</evidence>
<evidence type="ECO:0000256" key="3">
    <source>
        <dbReference type="ARBA" id="ARBA00023163"/>
    </source>
</evidence>
<keyword evidence="3" id="KW-0804">Transcription</keyword>